<evidence type="ECO:0000256" key="6">
    <source>
        <dbReference type="ARBA" id="ARBA00022723"/>
    </source>
</evidence>
<keyword evidence="15" id="KW-0812">Transmembrane</keyword>
<dbReference type="PRINTS" id="PR00385">
    <property type="entry name" value="P450"/>
</dbReference>
<evidence type="ECO:0000256" key="13">
    <source>
        <dbReference type="PIRSR" id="PIRSR602401-1"/>
    </source>
</evidence>
<keyword evidence="12 15" id="KW-0472">Membrane</keyword>
<dbReference type="PANTHER" id="PTHR24291:SF189">
    <property type="entry name" value="CYTOCHROME P450 4C3-RELATED"/>
    <property type="match status" value="1"/>
</dbReference>
<dbReference type="Proteomes" id="UP001378592">
    <property type="component" value="Unassembled WGS sequence"/>
</dbReference>
<keyword evidence="10 13" id="KW-0408">Iron</keyword>
<keyword evidence="11 14" id="KW-0503">Monooxygenase</keyword>
<dbReference type="InterPro" id="IPR017972">
    <property type="entry name" value="Cyt_P450_CS"/>
</dbReference>
<comment type="caution">
    <text evidence="16">The sequence shown here is derived from an EMBL/GenBank/DDBJ whole genome shotgun (WGS) entry which is preliminary data.</text>
</comment>
<reference evidence="16 17" key="1">
    <citation type="submission" date="2024-03" db="EMBL/GenBank/DDBJ databases">
        <title>The genome assembly and annotation of the cricket Gryllus longicercus Weissman &amp; Gray.</title>
        <authorList>
            <person name="Szrajer S."/>
            <person name="Gray D."/>
            <person name="Ylla G."/>
        </authorList>
    </citation>
    <scope>NUCLEOTIDE SEQUENCE [LARGE SCALE GENOMIC DNA]</scope>
    <source>
        <strain evidence="16">DAG 2021-001</strain>
        <tissue evidence="16">Whole body minus gut</tissue>
    </source>
</reference>
<dbReference type="InterPro" id="IPR001128">
    <property type="entry name" value="Cyt_P450"/>
</dbReference>
<evidence type="ECO:0000256" key="15">
    <source>
        <dbReference type="SAM" id="Phobius"/>
    </source>
</evidence>
<dbReference type="InterPro" id="IPR036396">
    <property type="entry name" value="Cyt_P450_sf"/>
</dbReference>
<dbReference type="GO" id="GO:0005789">
    <property type="term" value="C:endoplasmic reticulum membrane"/>
    <property type="evidence" value="ECO:0007669"/>
    <property type="project" value="UniProtKB-SubCell"/>
</dbReference>
<dbReference type="GO" id="GO:0016705">
    <property type="term" value="F:oxidoreductase activity, acting on paired donors, with incorporation or reduction of molecular oxygen"/>
    <property type="evidence" value="ECO:0007669"/>
    <property type="project" value="InterPro"/>
</dbReference>
<organism evidence="16 17">
    <name type="scientific">Gryllus longicercus</name>
    <dbReference type="NCBI Taxonomy" id="2509291"/>
    <lineage>
        <taxon>Eukaryota</taxon>
        <taxon>Metazoa</taxon>
        <taxon>Ecdysozoa</taxon>
        <taxon>Arthropoda</taxon>
        <taxon>Hexapoda</taxon>
        <taxon>Insecta</taxon>
        <taxon>Pterygota</taxon>
        <taxon>Neoptera</taxon>
        <taxon>Polyneoptera</taxon>
        <taxon>Orthoptera</taxon>
        <taxon>Ensifera</taxon>
        <taxon>Gryllidea</taxon>
        <taxon>Grylloidea</taxon>
        <taxon>Gryllidae</taxon>
        <taxon>Gryllinae</taxon>
        <taxon>Gryllus</taxon>
    </lineage>
</organism>
<dbReference type="EMBL" id="JAZDUA010000003">
    <property type="protein sequence ID" value="KAK7874324.1"/>
    <property type="molecule type" value="Genomic_DNA"/>
</dbReference>
<dbReference type="InterPro" id="IPR050196">
    <property type="entry name" value="Cytochrome_P450_Monoox"/>
</dbReference>
<keyword evidence="17" id="KW-1185">Reference proteome</keyword>
<evidence type="ECO:0000256" key="8">
    <source>
        <dbReference type="ARBA" id="ARBA00022848"/>
    </source>
</evidence>
<evidence type="ECO:0000256" key="7">
    <source>
        <dbReference type="ARBA" id="ARBA00022824"/>
    </source>
</evidence>
<evidence type="ECO:0000256" key="11">
    <source>
        <dbReference type="ARBA" id="ARBA00023033"/>
    </source>
</evidence>
<evidence type="ECO:0000256" key="10">
    <source>
        <dbReference type="ARBA" id="ARBA00023004"/>
    </source>
</evidence>
<dbReference type="CDD" id="cd20628">
    <property type="entry name" value="CYP4"/>
    <property type="match status" value="1"/>
</dbReference>
<proteinExistence type="inferred from homology"/>
<evidence type="ECO:0000256" key="9">
    <source>
        <dbReference type="ARBA" id="ARBA00023002"/>
    </source>
</evidence>
<keyword evidence="5 13" id="KW-0349">Heme</keyword>
<dbReference type="Pfam" id="PF00067">
    <property type="entry name" value="p450"/>
    <property type="match status" value="1"/>
</dbReference>
<sequence length="452" mass="52058">MEISTVLLRVIGSLPWLISSLLGIVEALWRMVLARIRLIYHAAKFPGLFAWPIVGNWLLLWNGNTRGEKWHSRRKMLTPAFHFKILDQFVPVFNSNGEEFIRQLRKRADGRAFDIWPLCKLLTLDVICETIMGVRVNAQTNSNSPYVKAVNDISTIIIERALRPWELSSFIFRFSKLGRRHQQCLDILHGTTDKVIQERKAELDKLSEGRTLDVDELGRRRRVAFLDLLLLIARDGSLSDADIREEVDTFMFEGHDTTAAAISFTVFLLSRHPAVQEKILEELEATFDSSKPLETSIQELSELKYLEMVIKESLRIYPPVCAVARQINSDLPLESSNLTIPAGTTLFLNFYLLHRDPDVFPDCESFDPERFIPEQTVRRNPFSYLPFSAGSRNCIGQRFAMLELKSIVAKLVWNFRILPDPNYDPELVWELILKSQNGISVRLEERSRNKTN</sequence>
<dbReference type="GO" id="GO:0005506">
    <property type="term" value="F:iron ion binding"/>
    <property type="evidence" value="ECO:0007669"/>
    <property type="project" value="InterPro"/>
</dbReference>
<evidence type="ECO:0000256" key="2">
    <source>
        <dbReference type="ARBA" id="ARBA00004174"/>
    </source>
</evidence>
<evidence type="ECO:0000256" key="14">
    <source>
        <dbReference type="RuleBase" id="RU000461"/>
    </source>
</evidence>
<evidence type="ECO:0000256" key="3">
    <source>
        <dbReference type="ARBA" id="ARBA00004406"/>
    </source>
</evidence>
<comment type="similarity">
    <text evidence="4 14">Belongs to the cytochrome P450 family.</text>
</comment>
<keyword evidence="7" id="KW-0256">Endoplasmic reticulum</keyword>
<protein>
    <recommendedName>
        <fullName evidence="18">Cytochrome P450</fullName>
    </recommendedName>
</protein>
<dbReference type="PANTHER" id="PTHR24291">
    <property type="entry name" value="CYTOCHROME P450 FAMILY 4"/>
    <property type="match status" value="1"/>
</dbReference>
<keyword evidence="15" id="KW-1133">Transmembrane helix</keyword>
<dbReference type="GO" id="GO:0020037">
    <property type="term" value="F:heme binding"/>
    <property type="evidence" value="ECO:0007669"/>
    <property type="project" value="InterPro"/>
</dbReference>
<dbReference type="InterPro" id="IPR002401">
    <property type="entry name" value="Cyt_P450_E_grp-I"/>
</dbReference>
<feature type="transmembrane region" description="Helical" evidence="15">
    <location>
        <begin position="6"/>
        <end position="29"/>
    </location>
</feature>
<keyword evidence="6 13" id="KW-0479">Metal-binding</keyword>
<evidence type="ECO:0000256" key="1">
    <source>
        <dbReference type="ARBA" id="ARBA00001971"/>
    </source>
</evidence>
<evidence type="ECO:0008006" key="18">
    <source>
        <dbReference type="Google" id="ProtNLM"/>
    </source>
</evidence>
<keyword evidence="8" id="KW-0492">Microsome</keyword>
<dbReference type="PROSITE" id="PS00086">
    <property type="entry name" value="CYTOCHROME_P450"/>
    <property type="match status" value="1"/>
</dbReference>
<evidence type="ECO:0000256" key="4">
    <source>
        <dbReference type="ARBA" id="ARBA00010617"/>
    </source>
</evidence>
<keyword evidence="9 14" id="KW-0560">Oxidoreductase</keyword>
<dbReference type="SUPFAM" id="SSF48264">
    <property type="entry name" value="Cytochrome P450"/>
    <property type="match status" value="1"/>
</dbReference>
<comment type="cofactor">
    <cofactor evidence="1 13">
        <name>heme</name>
        <dbReference type="ChEBI" id="CHEBI:30413"/>
    </cofactor>
</comment>
<dbReference type="GO" id="GO:0004497">
    <property type="term" value="F:monooxygenase activity"/>
    <property type="evidence" value="ECO:0007669"/>
    <property type="project" value="UniProtKB-KW"/>
</dbReference>
<dbReference type="Gene3D" id="1.10.630.10">
    <property type="entry name" value="Cytochrome P450"/>
    <property type="match status" value="1"/>
</dbReference>
<gene>
    <name evidence="16" type="ORF">R5R35_007798</name>
</gene>
<evidence type="ECO:0000313" key="17">
    <source>
        <dbReference type="Proteomes" id="UP001378592"/>
    </source>
</evidence>
<accession>A0AAN9VZ87</accession>
<feature type="binding site" description="axial binding residue" evidence="13">
    <location>
        <position position="394"/>
    </location>
    <ligand>
        <name>heme</name>
        <dbReference type="ChEBI" id="CHEBI:30413"/>
    </ligand>
    <ligandPart>
        <name>Fe</name>
        <dbReference type="ChEBI" id="CHEBI:18248"/>
    </ligandPart>
</feature>
<evidence type="ECO:0000313" key="16">
    <source>
        <dbReference type="EMBL" id="KAK7874324.1"/>
    </source>
</evidence>
<evidence type="ECO:0000256" key="5">
    <source>
        <dbReference type="ARBA" id="ARBA00022617"/>
    </source>
</evidence>
<name>A0AAN9VZ87_9ORTH</name>
<comment type="subcellular location">
    <subcellularLocation>
        <location evidence="3">Endoplasmic reticulum membrane</location>
        <topology evidence="3">Peripheral membrane protein</topology>
    </subcellularLocation>
    <subcellularLocation>
        <location evidence="2">Microsome membrane</location>
        <topology evidence="2">Peripheral membrane protein</topology>
    </subcellularLocation>
</comment>
<dbReference type="PRINTS" id="PR00463">
    <property type="entry name" value="EP450I"/>
</dbReference>
<evidence type="ECO:0000256" key="12">
    <source>
        <dbReference type="ARBA" id="ARBA00023136"/>
    </source>
</evidence>
<dbReference type="AlphaFoldDB" id="A0AAN9VZ87"/>